<evidence type="ECO:0000313" key="3">
    <source>
        <dbReference type="Proteomes" id="UP000829685"/>
    </source>
</evidence>
<dbReference type="Proteomes" id="UP000829685">
    <property type="component" value="Unassembled WGS sequence"/>
</dbReference>
<gene>
    <name evidence="2" type="ORF">JX265_003675</name>
</gene>
<dbReference type="AlphaFoldDB" id="A0A9Q0APG7"/>
<dbReference type="EMBL" id="JAFIMR010000006">
    <property type="protein sequence ID" value="KAI1877667.1"/>
    <property type="molecule type" value="Genomic_DNA"/>
</dbReference>
<feature type="compositionally biased region" description="Basic and acidic residues" evidence="1">
    <location>
        <begin position="33"/>
        <end position="49"/>
    </location>
</feature>
<protein>
    <submittedName>
        <fullName evidence="2">Uncharacterized protein</fullName>
    </submittedName>
</protein>
<feature type="compositionally biased region" description="Basic and acidic residues" evidence="1">
    <location>
        <begin position="85"/>
        <end position="94"/>
    </location>
</feature>
<reference evidence="2" key="1">
    <citation type="submission" date="2021-03" db="EMBL/GenBank/DDBJ databases">
        <title>Revisited historic fungal species revealed as producer of novel bioactive compounds through whole genome sequencing and comparative genomics.</title>
        <authorList>
            <person name="Vignolle G.A."/>
            <person name="Hochenegger N."/>
            <person name="Mach R.L."/>
            <person name="Mach-Aigner A.R."/>
            <person name="Javad Rahimi M."/>
            <person name="Salim K.A."/>
            <person name="Chan C.M."/>
            <person name="Lim L.B.L."/>
            <person name="Cai F."/>
            <person name="Druzhinina I.S."/>
            <person name="U'Ren J.M."/>
            <person name="Derntl C."/>
        </authorList>
    </citation>
    <scope>NUCLEOTIDE SEQUENCE</scope>
    <source>
        <strain evidence="2">TUCIM 5799</strain>
    </source>
</reference>
<feature type="compositionally biased region" description="Polar residues" evidence="1">
    <location>
        <begin position="23"/>
        <end position="32"/>
    </location>
</feature>
<feature type="region of interest" description="Disordered" evidence="1">
    <location>
        <begin position="1"/>
        <end position="126"/>
    </location>
</feature>
<keyword evidence="3" id="KW-1185">Reference proteome</keyword>
<organism evidence="2 3">
    <name type="scientific">Neoarthrinium moseri</name>
    <dbReference type="NCBI Taxonomy" id="1658444"/>
    <lineage>
        <taxon>Eukaryota</taxon>
        <taxon>Fungi</taxon>
        <taxon>Dikarya</taxon>
        <taxon>Ascomycota</taxon>
        <taxon>Pezizomycotina</taxon>
        <taxon>Sordariomycetes</taxon>
        <taxon>Xylariomycetidae</taxon>
        <taxon>Amphisphaeriales</taxon>
        <taxon>Apiosporaceae</taxon>
        <taxon>Neoarthrinium</taxon>
    </lineage>
</organism>
<evidence type="ECO:0000313" key="2">
    <source>
        <dbReference type="EMBL" id="KAI1877667.1"/>
    </source>
</evidence>
<comment type="caution">
    <text evidence="2">The sequence shown here is derived from an EMBL/GenBank/DDBJ whole genome shotgun (WGS) entry which is preliminary data.</text>
</comment>
<accession>A0A9Q0APG7</accession>
<sequence length="126" mass="12865">MADLNPTAPSQPTTDAAYKSADNPATSTPSEQRASRQKSDAPTVEERKPTSAASAGQDATASSLGRGVHGGGPGEETQGRTQGQLDRRELEGEQVRPPGEGDVAGAVERKSGAGGAQPDFAGDLHR</sequence>
<evidence type="ECO:0000256" key="1">
    <source>
        <dbReference type="SAM" id="MobiDB-lite"/>
    </source>
</evidence>
<name>A0A9Q0APG7_9PEZI</name>
<feature type="compositionally biased region" description="Polar residues" evidence="1">
    <location>
        <begin position="51"/>
        <end position="63"/>
    </location>
</feature>
<proteinExistence type="predicted"/>